<dbReference type="AlphaFoldDB" id="A0AAN6UAN2"/>
<feature type="transmembrane region" description="Helical" evidence="1">
    <location>
        <begin position="28"/>
        <end position="44"/>
    </location>
</feature>
<evidence type="ECO:0000313" key="4">
    <source>
        <dbReference type="Proteomes" id="UP001302602"/>
    </source>
</evidence>
<keyword evidence="4" id="KW-1185">Reference proteome</keyword>
<keyword evidence="1" id="KW-1133">Transmembrane helix</keyword>
<evidence type="ECO:0000256" key="1">
    <source>
        <dbReference type="SAM" id="Phobius"/>
    </source>
</evidence>
<sequence>MLFSCLLFGCCVSSFALGRHSRDPFQSLVFLVLIGGAALAGYAVQEDVHLILLGYLPWATCAAMAISISCHSLYRRLRSNGATKQGDEQKAKLLG</sequence>
<dbReference type="RefSeq" id="XP_062653296.1">
    <property type="nucleotide sequence ID" value="XM_062791920.1"/>
</dbReference>
<keyword evidence="1" id="KW-0812">Transmembrane</keyword>
<dbReference type="EMBL" id="MU853223">
    <property type="protein sequence ID" value="KAK4129525.1"/>
    <property type="molecule type" value="Genomic_DNA"/>
</dbReference>
<gene>
    <name evidence="3" type="ORF">N657DRAFT_640175</name>
</gene>
<evidence type="ECO:0000256" key="2">
    <source>
        <dbReference type="SAM" id="SignalP"/>
    </source>
</evidence>
<keyword evidence="1" id="KW-0472">Membrane</keyword>
<organism evidence="3 4">
    <name type="scientific">Parathielavia appendiculata</name>
    <dbReference type="NCBI Taxonomy" id="2587402"/>
    <lineage>
        <taxon>Eukaryota</taxon>
        <taxon>Fungi</taxon>
        <taxon>Dikarya</taxon>
        <taxon>Ascomycota</taxon>
        <taxon>Pezizomycotina</taxon>
        <taxon>Sordariomycetes</taxon>
        <taxon>Sordariomycetidae</taxon>
        <taxon>Sordariales</taxon>
        <taxon>Chaetomiaceae</taxon>
        <taxon>Parathielavia</taxon>
    </lineage>
</organism>
<reference evidence="3" key="2">
    <citation type="submission" date="2023-05" db="EMBL/GenBank/DDBJ databases">
        <authorList>
            <consortium name="Lawrence Berkeley National Laboratory"/>
            <person name="Steindorff A."/>
            <person name="Hensen N."/>
            <person name="Bonometti L."/>
            <person name="Westerberg I."/>
            <person name="Brannstrom I.O."/>
            <person name="Guillou S."/>
            <person name="Cros-Aarteil S."/>
            <person name="Calhoun S."/>
            <person name="Haridas S."/>
            <person name="Kuo A."/>
            <person name="Mondo S."/>
            <person name="Pangilinan J."/>
            <person name="Riley R."/>
            <person name="Labutti K."/>
            <person name="Andreopoulos B."/>
            <person name="Lipzen A."/>
            <person name="Chen C."/>
            <person name="Yanf M."/>
            <person name="Daum C."/>
            <person name="Ng V."/>
            <person name="Clum A."/>
            <person name="Ohm R."/>
            <person name="Martin F."/>
            <person name="Silar P."/>
            <person name="Natvig D."/>
            <person name="Lalanne C."/>
            <person name="Gautier V."/>
            <person name="Ament-Velasquez S.L."/>
            <person name="Kruys A."/>
            <person name="Hutchinson M.I."/>
            <person name="Powell A.J."/>
            <person name="Barry K."/>
            <person name="Miller A.N."/>
            <person name="Grigoriev I.V."/>
            <person name="Debuchy R."/>
            <person name="Gladieux P."/>
            <person name="Thoren M.H."/>
            <person name="Johannesson H."/>
        </authorList>
    </citation>
    <scope>NUCLEOTIDE SEQUENCE</scope>
    <source>
        <strain evidence="3">CBS 731.68</strain>
    </source>
</reference>
<keyword evidence="2" id="KW-0732">Signal</keyword>
<feature type="signal peptide" evidence="2">
    <location>
        <begin position="1"/>
        <end position="18"/>
    </location>
</feature>
<reference evidence="3" key="1">
    <citation type="journal article" date="2023" name="Mol. Phylogenet. Evol.">
        <title>Genome-scale phylogeny and comparative genomics of the fungal order Sordariales.</title>
        <authorList>
            <person name="Hensen N."/>
            <person name="Bonometti L."/>
            <person name="Westerberg I."/>
            <person name="Brannstrom I.O."/>
            <person name="Guillou S."/>
            <person name="Cros-Aarteil S."/>
            <person name="Calhoun S."/>
            <person name="Haridas S."/>
            <person name="Kuo A."/>
            <person name="Mondo S."/>
            <person name="Pangilinan J."/>
            <person name="Riley R."/>
            <person name="LaButti K."/>
            <person name="Andreopoulos B."/>
            <person name="Lipzen A."/>
            <person name="Chen C."/>
            <person name="Yan M."/>
            <person name="Daum C."/>
            <person name="Ng V."/>
            <person name="Clum A."/>
            <person name="Steindorff A."/>
            <person name="Ohm R.A."/>
            <person name="Martin F."/>
            <person name="Silar P."/>
            <person name="Natvig D.O."/>
            <person name="Lalanne C."/>
            <person name="Gautier V."/>
            <person name="Ament-Velasquez S.L."/>
            <person name="Kruys A."/>
            <person name="Hutchinson M.I."/>
            <person name="Powell A.J."/>
            <person name="Barry K."/>
            <person name="Miller A.N."/>
            <person name="Grigoriev I.V."/>
            <person name="Debuchy R."/>
            <person name="Gladieux P."/>
            <person name="Hiltunen Thoren M."/>
            <person name="Johannesson H."/>
        </authorList>
    </citation>
    <scope>NUCLEOTIDE SEQUENCE</scope>
    <source>
        <strain evidence="3">CBS 731.68</strain>
    </source>
</reference>
<comment type="caution">
    <text evidence="3">The sequence shown here is derived from an EMBL/GenBank/DDBJ whole genome shotgun (WGS) entry which is preliminary data.</text>
</comment>
<protein>
    <submittedName>
        <fullName evidence="3">Uncharacterized protein</fullName>
    </submittedName>
</protein>
<proteinExistence type="predicted"/>
<feature type="transmembrane region" description="Helical" evidence="1">
    <location>
        <begin position="51"/>
        <end position="74"/>
    </location>
</feature>
<dbReference type="GeneID" id="87828689"/>
<name>A0AAN6UAN2_9PEZI</name>
<accession>A0AAN6UAN2</accession>
<dbReference type="Proteomes" id="UP001302602">
    <property type="component" value="Unassembled WGS sequence"/>
</dbReference>
<evidence type="ECO:0000313" key="3">
    <source>
        <dbReference type="EMBL" id="KAK4129525.1"/>
    </source>
</evidence>
<feature type="chain" id="PRO_5042899312" evidence="2">
    <location>
        <begin position="19"/>
        <end position="95"/>
    </location>
</feature>